<keyword evidence="3" id="KW-1185">Reference proteome</keyword>
<evidence type="ECO:0000313" key="3">
    <source>
        <dbReference type="Proteomes" id="UP000245771"/>
    </source>
</evidence>
<dbReference type="OrthoDB" id="3366292at2759"/>
<accession>A0A316V8I2</accession>
<feature type="compositionally biased region" description="Polar residues" evidence="1">
    <location>
        <begin position="18"/>
        <end position="28"/>
    </location>
</feature>
<feature type="compositionally biased region" description="Polar residues" evidence="1">
    <location>
        <begin position="349"/>
        <end position="361"/>
    </location>
</feature>
<feature type="region of interest" description="Disordered" evidence="1">
    <location>
        <begin position="321"/>
        <end position="476"/>
    </location>
</feature>
<feature type="compositionally biased region" description="Basic and acidic residues" evidence="1">
    <location>
        <begin position="456"/>
        <end position="474"/>
    </location>
</feature>
<feature type="compositionally biased region" description="Acidic residues" evidence="1">
    <location>
        <begin position="525"/>
        <end position="538"/>
    </location>
</feature>
<feature type="region of interest" description="Disordered" evidence="1">
    <location>
        <begin position="129"/>
        <end position="153"/>
    </location>
</feature>
<dbReference type="AlphaFoldDB" id="A0A316V8I2"/>
<feature type="compositionally biased region" description="Basic residues" evidence="1">
    <location>
        <begin position="543"/>
        <end position="553"/>
    </location>
</feature>
<name>A0A316V8I2_9BASI</name>
<dbReference type="InParanoid" id="A0A316V8I2"/>
<proteinExistence type="predicted"/>
<feature type="compositionally biased region" description="Low complexity" evidence="1">
    <location>
        <begin position="602"/>
        <end position="613"/>
    </location>
</feature>
<organism evidence="2 3">
    <name type="scientific">Meira miltonrushii</name>
    <dbReference type="NCBI Taxonomy" id="1280837"/>
    <lineage>
        <taxon>Eukaryota</taxon>
        <taxon>Fungi</taxon>
        <taxon>Dikarya</taxon>
        <taxon>Basidiomycota</taxon>
        <taxon>Ustilaginomycotina</taxon>
        <taxon>Exobasidiomycetes</taxon>
        <taxon>Exobasidiales</taxon>
        <taxon>Brachybasidiaceae</taxon>
        <taxon>Meira</taxon>
    </lineage>
</organism>
<sequence length="643" mass="69106">MHKSTSFSDSRNGKTRPANLSTERSGPSESLPWPSPSFDVFNNSPSKMNLGLAISADPGRPSTQAKVSPSDLPPTPLTSTYKPLELSPDREQHLRLPSVKAMLAHTPPESRGLRTVPLPETEEYAPHHVAPISRQQPHPSGTSPIRPGFHPIPGHQEVAAVSSDRFRNMPQSEEVQGLGLDLGGDDTPRLGSQDWSAMRTPTLHTNAPRLPGAPQMTSASNGQLPNNITSPINPPLRNWNTDLRFEDRPAPPMPRPNLAPRSFSENYASTPMEREYAMELESGMPHSNKTWGLALSMDNGETYRRGAYLYRPDTTVVGPAAMVRSSTGPSHAGPSRIPSGPPTPMRPTEMTNVPLSASKVPSASKHLKTTGLTPHIHKTRLTPTFSTRSKGSNGGGSPNGSTESPSLKMKSKQRSEQLRNQAASVAAHANLPSEHASVMGNTSPTSPTQEMPPAPVHEEKMAEDHVSPRKRDLEMAAEPELVGEVKANSASSPWGVFELGNTNNKWQPLGPPALSNVLGKLNLDEAGDDDEEMDDDEEVSKARPTKSIKRARKQGSSAALSVISTHQQQTQRSRQTVKGGRPVSRGSSDSGKSEGKENDVFGSSALSGGNNSGHRTPILGSHSANASPNKSNTQGQRRLVSIR</sequence>
<evidence type="ECO:0000313" key="2">
    <source>
        <dbReference type="EMBL" id="PWN33806.1"/>
    </source>
</evidence>
<dbReference type="GeneID" id="37024427"/>
<feature type="compositionally biased region" description="Polar residues" evidence="1">
    <location>
        <begin position="622"/>
        <end position="636"/>
    </location>
</feature>
<feature type="compositionally biased region" description="Polar residues" evidence="1">
    <location>
        <begin position="1"/>
        <end position="10"/>
    </location>
</feature>
<dbReference type="EMBL" id="KZ819604">
    <property type="protein sequence ID" value="PWN33806.1"/>
    <property type="molecule type" value="Genomic_DNA"/>
</dbReference>
<feature type="region of interest" description="Disordered" evidence="1">
    <location>
        <begin position="502"/>
        <end position="643"/>
    </location>
</feature>
<feature type="compositionally biased region" description="Polar residues" evidence="1">
    <location>
        <begin position="439"/>
        <end position="449"/>
    </location>
</feature>
<protein>
    <submittedName>
        <fullName evidence="2">Uncharacterized protein</fullName>
    </submittedName>
</protein>
<gene>
    <name evidence="2" type="ORF">FA14DRAFT_65465</name>
</gene>
<feature type="compositionally biased region" description="Low complexity" evidence="1">
    <location>
        <begin position="564"/>
        <end position="576"/>
    </location>
</feature>
<dbReference type="Proteomes" id="UP000245771">
    <property type="component" value="Unassembled WGS sequence"/>
</dbReference>
<feature type="compositionally biased region" description="Polar residues" evidence="1">
    <location>
        <begin position="133"/>
        <end position="143"/>
    </location>
</feature>
<evidence type="ECO:0000256" key="1">
    <source>
        <dbReference type="SAM" id="MobiDB-lite"/>
    </source>
</evidence>
<dbReference type="RefSeq" id="XP_025354108.1">
    <property type="nucleotide sequence ID" value="XM_025502646.1"/>
</dbReference>
<reference evidence="2 3" key="1">
    <citation type="journal article" date="2018" name="Mol. Biol. Evol.">
        <title>Broad Genomic Sampling Reveals a Smut Pathogenic Ancestry of the Fungal Clade Ustilaginomycotina.</title>
        <authorList>
            <person name="Kijpornyongpan T."/>
            <person name="Mondo S.J."/>
            <person name="Barry K."/>
            <person name="Sandor L."/>
            <person name="Lee J."/>
            <person name="Lipzen A."/>
            <person name="Pangilinan J."/>
            <person name="LaButti K."/>
            <person name="Hainaut M."/>
            <person name="Henrissat B."/>
            <person name="Grigoriev I.V."/>
            <person name="Spatafora J.W."/>
            <person name="Aime M.C."/>
        </authorList>
    </citation>
    <scope>NUCLEOTIDE SEQUENCE [LARGE SCALE GENOMIC DNA]</scope>
    <source>
        <strain evidence="2 3">MCA 3882</strain>
    </source>
</reference>
<feature type="compositionally biased region" description="Polar residues" evidence="1">
    <location>
        <begin position="381"/>
        <end position="390"/>
    </location>
</feature>
<feature type="region of interest" description="Disordered" evidence="1">
    <location>
        <begin position="1"/>
        <end position="90"/>
    </location>
</feature>
<feature type="compositionally biased region" description="Polar residues" evidence="1">
    <location>
        <begin position="554"/>
        <end position="563"/>
    </location>
</feature>